<reference evidence="4" key="1">
    <citation type="submission" date="2018-05" db="EMBL/GenBank/DDBJ databases">
        <authorList>
            <person name="Lanie J.A."/>
            <person name="Ng W.-L."/>
            <person name="Kazmierczak K.M."/>
            <person name="Andrzejewski T.M."/>
            <person name="Davidsen T.M."/>
            <person name="Wayne K.J."/>
            <person name="Tettelin H."/>
            <person name="Glass J.I."/>
            <person name="Rusch D."/>
            <person name="Podicherti R."/>
            <person name="Tsui H.-C.T."/>
            <person name="Winkler M.E."/>
        </authorList>
    </citation>
    <scope>NUCLEOTIDE SEQUENCE</scope>
</reference>
<keyword evidence="2" id="KW-0143">Chaperone</keyword>
<dbReference type="Pfam" id="PF01025">
    <property type="entry name" value="GrpE"/>
    <property type="match status" value="1"/>
</dbReference>
<dbReference type="PRINTS" id="PR00773">
    <property type="entry name" value="GRPEPROTEIN"/>
</dbReference>
<dbReference type="SUPFAM" id="SSF58014">
    <property type="entry name" value="Coiled-coil domain of nucleotide exchange factor GrpE"/>
    <property type="match status" value="1"/>
</dbReference>
<feature type="region of interest" description="Disordered" evidence="3">
    <location>
        <begin position="1"/>
        <end position="63"/>
    </location>
</feature>
<accession>A0A381NG04</accession>
<sequence>MGKKKTSPPEETTTSAVEAPEPGDGASSETASDDPESTGAPQGDGASTEEFEAEGADGKPSTDIEDMQAELTTIKDRHLRLVAEFTNYRRRAEGELSEAWGRGQADMLRSFVDGLDDLQRVGAWQAESTTVEALVEGVDLVERKFRQALEASGVELIDPVGEAFDPNLMEAMLGVPTENPEDDQKVQEVFQKGYLFKGNLVRPARVVVFKHG</sequence>
<dbReference type="AlphaFoldDB" id="A0A381NG04"/>
<evidence type="ECO:0000256" key="2">
    <source>
        <dbReference type="ARBA" id="ARBA00023186"/>
    </source>
</evidence>
<dbReference type="PROSITE" id="PS01071">
    <property type="entry name" value="GRPE"/>
    <property type="match status" value="1"/>
</dbReference>
<dbReference type="CDD" id="cd00446">
    <property type="entry name" value="GrpE"/>
    <property type="match status" value="1"/>
</dbReference>
<evidence type="ECO:0000313" key="4">
    <source>
        <dbReference type="EMBL" id="SUZ53329.1"/>
    </source>
</evidence>
<feature type="compositionally biased region" description="Low complexity" evidence="3">
    <location>
        <begin position="9"/>
        <end position="22"/>
    </location>
</feature>
<dbReference type="HAMAP" id="MF_01151">
    <property type="entry name" value="GrpE"/>
    <property type="match status" value="1"/>
</dbReference>
<evidence type="ECO:0000256" key="3">
    <source>
        <dbReference type="SAM" id="MobiDB-lite"/>
    </source>
</evidence>
<evidence type="ECO:0008006" key="5">
    <source>
        <dbReference type="Google" id="ProtNLM"/>
    </source>
</evidence>
<dbReference type="InterPro" id="IPR013805">
    <property type="entry name" value="GrpE_CC"/>
</dbReference>
<dbReference type="GO" id="GO:0051082">
    <property type="term" value="F:unfolded protein binding"/>
    <property type="evidence" value="ECO:0007669"/>
    <property type="project" value="TreeGrafter"/>
</dbReference>
<comment type="similarity">
    <text evidence="1">Belongs to the GrpE family.</text>
</comment>
<protein>
    <recommendedName>
        <fullName evidence="5">HSP-70 cofactor</fullName>
    </recommendedName>
</protein>
<dbReference type="PANTHER" id="PTHR21237:SF23">
    <property type="entry name" value="GRPE PROTEIN HOMOLOG, MITOCHONDRIAL"/>
    <property type="match status" value="1"/>
</dbReference>
<dbReference type="Gene3D" id="3.90.20.20">
    <property type="match status" value="1"/>
</dbReference>
<dbReference type="InterPro" id="IPR009012">
    <property type="entry name" value="GrpE_head"/>
</dbReference>
<dbReference type="EMBL" id="UINC01000326">
    <property type="protein sequence ID" value="SUZ53329.1"/>
    <property type="molecule type" value="Genomic_DNA"/>
</dbReference>
<evidence type="ECO:0000256" key="1">
    <source>
        <dbReference type="ARBA" id="ARBA00009054"/>
    </source>
</evidence>
<dbReference type="PANTHER" id="PTHR21237">
    <property type="entry name" value="GRPE PROTEIN"/>
    <property type="match status" value="1"/>
</dbReference>
<dbReference type="GO" id="GO:0042803">
    <property type="term" value="F:protein homodimerization activity"/>
    <property type="evidence" value="ECO:0007669"/>
    <property type="project" value="InterPro"/>
</dbReference>
<gene>
    <name evidence="4" type="ORF">METZ01_LOCUS6183</name>
</gene>
<dbReference type="Gene3D" id="2.30.22.10">
    <property type="entry name" value="Head domain of nucleotide exchange factor GrpE"/>
    <property type="match status" value="1"/>
</dbReference>
<dbReference type="GO" id="GO:0006457">
    <property type="term" value="P:protein folding"/>
    <property type="evidence" value="ECO:0007669"/>
    <property type="project" value="InterPro"/>
</dbReference>
<name>A0A381NG04_9ZZZZ</name>
<dbReference type="InterPro" id="IPR000740">
    <property type="entry name" value="GrpE"/>
</dbReference>
<dbReference type="GO" id="GO:0000774">
    <property type="term" value="F:adenyl-nucleotide exchange factor activity"/>
    <property type="evidence" value="ECO:0007669"/>
    <property type="project" value="InterPro"/>
</dbReference>
<proteinExistence type="inferred from homology"/>
<dbReference type="SUPFAM" id="SSF51064">
    <property type="entry name" value="Head domain of nucleotide exchange factor GrpE"/>
    <property type="match status" value="1"/>
</dbReference>
<dbReference type="GO" id="GO:0051087">
    <property type="term" value="F:protein-folding chaperone binding"/>
    <property type="evidence" value="ECO:0007669"/>
    <property type="project" value="InterPro"/>
</dbReference>
<organism evidence="4">
    <name type="scientific">marine metagenome</name>
    <dbReference type="NCBI Taxonomy" id="408172"/>
    <lineage>
        <taxon>unclassified sequences</taxon>
        <taxon>metagenomes</taxon>
        <taxon>ecological metagenomes</taxon>
    </lineage>
</organism>